<evidence type="ECO:0000259" key="1">
    <source>
        <dbReference type="SMART" id="SM00579"/>
    </source>
</evidence>
<dbReference type="InterPro" id="IPR050232">
    <property type="entry name" value="FBL13/AtMIF1-like"/>
</dbReference>
<protein>
    <recommendedName>
        <fullName evidence="1">FBD domain-containing protein</fullName>
    </recommendedName>
</protein>
<evidence type="ECO:0000313" key="2">
    <source>
        <dbReference type="EMBL" id="CAA0808567.1"/>
    </source>
</evidence>
<dbReference type="Gene3D" id="3.80.10.10">
    <property type="entry name" value="Ribonuclease Inhibitor"/>
    <property type="match status" value="1"/>
</dbReference>
<evidence type="ECO:0000313" key="3">
    <source>
        <dbReference type="Proteomes" id="UP001153555"/>
    </source>
</evidence>
<comment type="caution">
    <text evidence="2">The sequence shown here is derived from an EMBL/GenBank/DDBJ whole genome shotgun (WGS) entry which is preliminary data.</text>
</comment>
<dbReference type="AlphaFoldDB" id="A0A9N7MIL1"/>
<dbReference type="InterPro" id="IPR032675">
    <property type="entry name" value="LRR_dom_sf"/>
</dbReference>
<dbReference type="InterPro" id="IPR055411">
    <property type="entry name" value="LRR_FXL15/At3g58940/PEG3-like"/>
</dbReference>
<name>A0A9N7MIL1_STRHE</name>
<dbReference type="EMBL" id="CACSLK010003174">
    <property type="protein sequence ID" value="CAA0808567.1"/>
    <property type="molecule type" value="Genomic_DNA"/>
</dbReference>
<dbReference type="SUPFAM" id="SSF52047">
    <property type="entry name" value="RNI-like"/>
    <property type="match status" value="1"/>
</dbReference>
<sequence>MDTLTLSYVECDEYQLETWIKTAIEHGIRNLYVELALDTFPRSLFNCKTMVDLKLDIYIGRVLLSAMDNVSLPSLKKLHVSNLVCENDDALPHFLSGCPSLEELIMEFNYVNKDIYVACINISSPTIKMLKIIPVSYPTKCRIIINSPALRYLEVYGYDLERVTIPITMISLVEADISLQYLRFSNLKKNCNSTVVKFLHSLSYVKCLKLSGREFEELVRRGLACSDVKFDNLTKLELRLDFEWSLLVKFLEVADNLQVLICQEVYFEEGCSCPESEQVPKCLLSCLRTITIKSMRFNEHEFDMVKYLLRNSRVLERMEIFTSRSGYIDLKTKFEALKRISLFERGSNACQLAFNESDLLSNCVHQLVLACLA</sequence>
<dbReference type="InterPro" id="IPR006566">
    <property type="entry name" value="FBD"/>
</dbReference>
<dbReference type="OrthoDB" id="1298252at2759"/>
<dbReference type="PANTHER" id="PTHR31900:SF34">
    <property type="entry name" value="EMB|CAB62440.1-RELATED"/>
    <property type="match status" value="1"/>
</dbReference>
<feature type="domain" description="FBD" evidence="1">
    <location>
        <begin position="281"/>
        <end position="355"/>
    </location>
</feature>
<dbReference type="PANTHER" id="PTHR31900">
    <property type="entry name" value="F-BOX/RNI SUPERFAMILY PROTEIN-RELATED"/>
    <property type="match status" value="1"/>
</dbReference>
<dbReference type="Pfam" id="PF24758">
    <property type="entry name" value="LRR_At5g56370"/>
    <property type="match status" value="1"/>
</dbReference>
<gene>
    <name evidence="2" type="ORF">SHERM_10799</name>
</gene>
<dbReference type="Proteomes" id="UP001153555">
    <property type="component" value="Unassembled WGS sequence"/>
</dbReference>
<keyword evidence="3" id="KW-1185">Reference proteome</keyword>
<proteinExistence type="predicted"/>
<dbReference type="SMART" id="SM00579">
    <property type="entry name" value="FBD"/>
    <property type="match status" value="1"/>
</dbReference>
<dbReference type="Pfam" id="PF08387">
    <property type="entry name" value="FBD"/>
    <property type="match status" value="1"/>
</dbReference>
<organism evidence="2 3">
    <name type="scientific">Striga hermonthica</name>
    <name type="common">Purple witchweed</name>
    <name type="synonym">Buchnera hermonthica</name>
    <dbReference type="NCBI Taxonomy" id="68872"/>
    <lineage>
        <taxon>Eukaryota</taxon>
        <taxon>Viridiplantae</taxon>
        <taxon>Streptophyta</taxon>
        <taxon>Embryophyta</taxon>
        <taxon>Tracheophyta</taxon>
        <taxon>Spermatophyta</taxon>
        <taxon>Magnoliopsida</taxon>
        <taxon>eudicotyledons</taxon>
        <taxon>Gunneridae</taxon>
        <taxon>Pentapetalae</taxon>
        <taxon>asterids</taxon>
        <taxon>lamiids</taxon>
        <taxon>Lamiales</taxon>
        <taxon>Orobanchaceae</taxon>
        <taxon>Buchnereae</taxon>
        <taxon>Striga</taxon>
    </lineage>
</organism>
<accession>A0A9N7MIL1</accession>
<reference evidence="2" key="1">
    <citation type="submission" date="2019-12" db="EMBL/GenBank/DDBJ databases">
        <authorList>
            <person name="Scholes J."/>
        </authorList>
    </citation>
    <scope>NUCLEOTIDE SEQUENCE</scope>
</reference>